<comment type="caution">
    <text evidence="2">The sequence shown here is derived from an EMBL/GenBank/DDBJ whole genome shotgun (WGS) entry which is preliminary data.</text>
</comment>
<evidence type="ECO:0000256" key="1">
    <source>
        <dbReference type="SAM" id="Phobius"/>
    </source>
</evidence>
<name>A0ABD0K5N3_9CAEN</name>
<dbReference type="Gene3D" id="2.60.220.50">
    <property type="match status" value="1"/>
</dbReference>
<dbReference type="PANTHER" id="PTHR45692">
    <property type="entry name" value="G_PROTEIN_RECEP_F2_4 DOMAIN-CONTAINING PROTEIN"/>
    <property type="match status" value="1"/>
</dbReference>
<dbReference type="PANTHER" id="PTHR45692:SF1">
    <property type="entry name" value="G-PROTEIN COUPLED RECEPTORS FAMILY 2 PROFILE 2 DOMAIN-CONTAINING PROTEIN"/>
    <property type="match status" value="1"/>
</dbReference>
<reference evidence="2 3" key="1">
    <citation type="journal article" date="2023" name="Sci. Data">
        <title>Genome assembly of the Korean intertidal mud-creeper Batillaria attramentaria.</title>
        <authorList>
            <person name="Patra A.K."/>
            <person name="Ho P.T."/>
            <person name="Jun S."/>
            <person name="Lee S.J."/>
            <person name="Kim Y."/>
            <person name="Won Y.J."/>
        </authorList>
    </citation>
    <scope>NUCLEOTIDE SEQUENCE [LARGE SCALE GENOMIC DNA]</scope>
    <source>
        <strain evidence="2">Wonlab-2016</strain>
    </source>
</reference>
<gene>
    <name evidence="2" type="ORF">BaRGS_00026401</name>
</gene>
<feature type="non-terminal residue" evidence="2">
    <location>
        <position position="299"/>
    </location>
</feature>
<sequence length="299" mass="32668">MDWTDIKLNSSIELTNATIIAAVMDSVRRFIGLQDKSVLRQGKMGSRLLKTMDLIAREGVLPEGDITLFTPEVMIRVFDVDTTNFSGLTLEADRRRNNIFQEPEVNITEGIRDSEAEVNTLILPRSLFNSLNSSRIFLAVYVSGEAFEAIKQQQQNLTVDLANDGFGAKDNSYVLSASVVGYDYVDLLDPVIVKFELDGDAGISGIHEVVLSGISEIGCIVSLIALILTIITYLIFNPSPIKEGSSSTITVPGVKVTIKRAPRLSNPSKILISLCLSLAIVNILYIVGMLPYIVTNIVA</sequence>
<proteinExistence type="predicted"/>
<dbReference type="InterPro" id="IPR046338">
    <property type="entry name" value="GAIN_dom_sf"/>
</dbReference>
<protein>
    <submittedName>
        <fullName evidence="2">Uncharacterized protein</fullName>
    </submittedName>
</protein>
<keyword evidence="1" id="KW-1133">Transmembrane helix</keyword>
<dbReference type="AlphaFoldDB" id="A0ABD0K5N3"/>
<keyword evidence="1" id="KW-0472">Membrane</keyword>
<feature type="transmembrane region" description="Helical" evidence="1">
    <location>
        <begin position="214"/>
        <end position="236"/>
    </location>
</feature>
<dbReference type="EMBL" id="JACVVK020000246">
    <property type="protein sequence ID" value="KAK7482382.1"/>
    <property type="molecule type" value="Genomic_DNA"/>
</dbReference>
<organism evidence="2 3">
    <name type="scientific">Batillaria attramentaria</name>
    <dbReference type="NCBI Taxonomy" id="370345"/>
    <lineage>
        <taxon>Eukaryota</taxon>
        <taxon>Metazoa</taxon>
        <taxon>Spiralia</taxon>
        <taxon>Lophotrochozoa</taxon>
        <taxon>Mollusca</taxon>
        <taxon>Gastropoda</taxon>
        <taxon>Caenogastropoda</taxon>
        <taxon>Sorbeoconcha</taxon>
        <taxon>Cerithioidea</taxon>
        <taxon>Batillariidae</taxon>
        <taxon>Batillaria</taxon>
    </lineage>
</organism>
<evidence type="ECO:0000313" key="3">
    <source>
        <dbReference type="Proteomes" id="UP001519460"/>
    </source>
</evidence>
<dbReference type="Gene3D" id="1.20.1070.10">
    <property type="entry name" value="Rhodopsin 7-helix transmembrane proteins"/>
    <property type="match status" value="1"/>
</dbReference>
<feature type="transmembrane region" description="Helical" evidence="1">
    <location>
        <begin position="270"/>
        <end position="294"/>
    </location>
</feature>
<keyword evidence="1" id="KW-0812">Transmembrane</keyword>
<keyword evidence="3" id="KW-1185">Reference proteome</keyword>
<accession>A0ABD0K5N3</accession>
<evidence type="ECO:0000313" key="2">
    <source>
        <dbReference type="EMBL" id="KAK7482382.1"/>
    </source>
</evidence>
<dbReference type="Proteomes" id="UP001519460">
    <property type="component" value="Unassembled WGS sequence"/>
</dbReference>